<dbReference type="InterPro" id="IPR000843">
    <property type="entry name" value="HTH_LacI"/>
</dbReference>
<evidence type="ECO:0000256" key="1">
    <source>
        <dbReference type="ARBA" id="ARBA00023015"/>
    </source>
</evidence>
<dbReference type="PROSITE" id="PS50932">
    <property type="entry name" value="HTH_LACI_2"/>
    <property type="match status" value="1"/>
</dbReference>
<dbReference type="SUPFAM" id="SSF47413">
    <property type="entry name" value="lambda repressor-like DNA-binding domains"/>
    <property type="match status" value="1"/>
</dbReference>
<dbReference type="Gene3D" id="1.10.260.40">
    <property type="entry name" value="lambda repressor-like DNA-binding domains"/>
    <property type="match status" value="1"/>
</dbReference>
<reference evidence="6 7" key="1">
    <citation type="submission" date="2020-03" db="EMBL/GenBank/DDBJ databases">
        <title>WGS of actinomycetes isolated from Thailand.</title>
        <authorList>
            <person name="Thawai C."/>
        </authorList>
    </citation>
    <scope>NUCLEOTIDE SEQUENCE [LARGE SCALE GENOMIC DNA]</scope>
    <source>
        <strain evidence="6 7">PRB2-1</strain>
    </source>
</reference>
<dbReference type="Gene3D" id="3.40.50.2300">
    <property type="match status" value="2"/>
</dbReference>
<dbReference type="InterPro" id="IPR010982">
    <property type="entry name" value="Lambda_DNA-bd_dom_sf"/>
</dbReference>
<dbReference type="InterPro" id="IPR028082">
    <property type="entry name" value="Peripla_BP_I"/>
</dbReference>
<dbReference type="Proteomes" id="UP000734511">
    <property type="component" value="Unassembled WGS sequence"/>
</dbReference>
<dbReference type="Pfam" id="PF13377">
    <property type="entry name" value="Peripla_BP_3"/>
    <property type="match status" value="1"/>
</dbReference>
<feature type="compositionally biased region" description="Pro residues" evidence="4">
    <location>
        <begin position="58"/>
        <end position="67"/>
    </location>
</feature>
<dbReference type="SUPFAM" id="SSF53822">
    <property type="entry name" value="Periplasmic binding protein-like I"/>
    <property type="match status" value="1"/>
</dbReference>
<accession>A0ABX0ZNG1</accession>
<keyword evidence="1" id="KW-0805">Transcription regulation</keyword>
<feature type="region of interest" description="Disordered" evidence="4">
    <location>
        <begin position="1"/>
        <end position="70"/>
    </location>
</feature>
<protein>
    <submittedName>
        <fullName evidence="6">LacI family transcriptional regulator</fullName>
    </submittedName>
</protein>
<evidence type="ECO:0000313" key="7">
    <source>
        <dbReference type="Proteomes" id="UP000734511"/>
    </source>
</evidence>
<evidence type="ECO:0000259" key="5">
    <source>
        <dbReference type="PROSITE" id="PS50932"/>
    </source>
</evidence>
<evidence type="ECO:0000256" key="2">
    <source>
        <dbReference type="ARBA" id="ARBA00023125"/>
    </source>
</evidence>
<keyword evidence="3" id="KW-0804">Transcription</keyword>
<dbReference type="RefSeq" id="WP_167982222.1">
    <property type="nucleotide sequence ID" value="NZ_JAATEJ010000004.1"/>
</dbReference>
<dbReference type="InterPro" id="IPR046335">
    <property type="entry name" value="LacI/GalR-like_sensor"/>
</dbReference>
<sequence length="408" mass="42531">MRSYEDSRGSSPAAGRGGSEVTVAGTGHDDGHDDGRGGRDGRHGHDGGPGGRRRAQLPGPPAQPPHQPLRVPAQTRVTIADIAQEAGVSVATVSKVLNGRAQVAEATRGRVEALLESSNYLRRRSRPTHLVGLVDLVVGELDSPWSVEVVRGAEEAAARHRSCLVVTAVHHRPADVLRWLDNLTRRGSDGVVLAVTGLAPAQRRKIHDLGVPLVAVDPAGSPDPCMPSVGATNWHGGLAATQHLLDLGHRRIGVLAGPEDVLGARARLDGHRAALEAAGLPVDPALTRAGGFRHAAGLAGMRDLLALPAPPTAVFACSDLQAMGAYEAVRHAGLRVGPDISVVGFDDLPTSAWASPPLTSVRQPLGDMASMAARIVLEGVESVLPAGTRRLELATELVVRDSTAPPRT</sequence>
<keyword evidence="2" id="KW-0238">DNA-binding</keyword>
<dbReference type="Pfam" id="PF00356">
    <property type="entry name" value="LacI"/>
    <property type="match status" value="1"/>
</dbReference>
<comment type="caution">
    <text evidence="6">The sequence shown here is derived from an EMBL/GenBank/DDBJ whole genome shotgun (WGS) entry which is preliminary data.</text>
</comment>
<dbReference type="PROSITE" id="PS00356">
    <property type="entry name" value="HTH_LACI_1"/>
    <property type="match status" value="1"/>
</dbReference>
<dbReference type="PANTHER" id="PTHR30146">
    <property type="entry name" value="LACI-RELATED TRANSCRIPTIONAL REPRESSOR"/>
    <property type="match status" value="1"/>
</dbReference>
<dbReference type="PRINTS" id="PR00036">
    <property type="entry name" value="HTHLACI"/>
</dbReference>
<feature type="compositionally biased region" description="Basic and acidic residues" evidence="4">
    <location>
        <begin position="27"/>
        <end position="46"/>
    </location>
</feature>
<name>A0ABX0ZNG1_9ACTN</name>
<organism evidence="6 7">
    <name type="scientific">Actinacidiphila epipremni</name>
    <dbReference type="NCBI Taxonomy" id="2053013"/>
    <lineage>
        <taxon>Bacteria</taxon>
        <taxon>Bacillati</taxon>
        <taxon>Actinomycetota</taxon>
        <taxon>Actinomycetes</taxon>
        <taxon>Kitasatosporales</taxon>
        <taxon>Streptomycetaceae</taxon>
        <taxon>Actinacidiphila</taxon>
    </lineage>
</organism>
<proteinExistence type="predicted"/>
<keyword evidence="7" id="KW-1185">Reference proteome</keyword>
<feature type="domain" description="HTH lacI-type" evidence="5">
    <location>
        <begin position="77"/>
        <end position="120"/>
    </location>
</feature>
<evidence type="ECO:0000313" key="6">
    <source>
        <dbReference type="EMBL" id="NJP43364.1"/>
    </source>
</evidence>
<gene>
    <name evidence="6" type="ORF">HCN08_08105</name>
</gene>
<dbReference type="CDD" id="cd01392">
    <property type="entry name" value="HTH_LacI"/>
    <property type="match status" value="1"/>
</dbReference>
<dbReference type="PANTHER" id="PTHR30146:SF153">
    <property type="entry name" value="LACTOSE OPERON REPRESSOR"/>
    <property type="match status" value="1"/>
</dbReference>
<evidence type="ECO:0000256" key="4">
    <source>
        <dbReference type="SAM" id="MobiDB-lite"/>
    </source>
</evidence>
<dbReference type="SMART" id="SM00354">
    <property type="entry name" value="HTH_LACI"/>
    <property type="match status" value="1"/>
</dbReference>
<evidence type="ECO:0000256" key="3">
    <source>
        <dbReference type="ARBA" id="ARBA00023163"/>
    </source>
</evidence>
<dbReference type="EMBL" id="JAATEJ010000004">
    <property type="protein sequence ID" value="NJP43364.1"/>
    <property type="molecule type" value="Genomic_DNA"/>
</dbReference>
<dbReference type="CDD" id="cd06296">
    <property type="entry name" value="PBP1_CatR-like"/>
    <property type="match status" value="1"/>
</dbReference>